<protein>
    <submittedName>
        <fullName evidence="2">Uncharacterized protein</fullName>
    </submittedName>
</protein>
<organism evidence="2 3">
    <name type="scientific">Gimesia benthica</name>
    <dbReference type="NCBI Taxonomy" id="2608982"/>
    <lineage>
        <taxon>Bacteria</taxon>
        <taxon>Pseudomonadati</taxon>
        <taxon>Planctomycetota</taxon>
        <taxon>Planctomycetia</taxon>
        <taxon>Planctomycetales</taxon>
        <taxon>Planctomycetaceae</taxon>
        <taxon>Gimesia</taxon>
    </lineage>
</organism>
<proteinExistence type="predicted"/>
<evidence type="ECO:0000256" key="1">
    <source>
        <dbReference type="SAM" id="MobiDB-lite"/>
    </source>
</evidence>
<accession>A0A6I6AM34</accession>
<dbReference type="EMBL" id="CP043930">
    <property type="protein sequence ID" value="QGQ26181.1"/>
    <property type="molecule type" value="Genomic_DNA"/>
</dbReference>
<dbReference type="AlphaFoldDB" id="A0A6I6AM34"/>
<evidence type="ECO:0000313" key="2">
    <source>
        <dbReference type="EMBL" id="QGQ26181.1"/>
    </source>
</evidence>
<feature type="region of interest" description="Disordered" evidence="1">
    <location>
        <begin position="1"/>
        <end position="25"/>
    </location>
</feature>
<dbReference type="RefSeq" id="WP_155366733.1">
    <property type="nucleotide sequence ID" value="NZ_CP043930.1"/>
</dbReference>
<dbReference type="KEGG" id="gim:F1728_27405"/>
<evidence type="ECO:0000313" key="3">
    <source>
        <dbReference type="Proteomes" id="UP000427281"/>
    </source>
</evidence>
<dbReference type="Proteomes" id="UP000427281">
    <property type="component" value="Chromosome"/>
</dbReference>
<gene>
    <name evidence="2" type="ORF">F1728_27405</name>
</gene>
<keyword evidence="3" id="KW-1185">Reference proteome</keyword>
<name>A0A6I6AM34_9PLAN</name>
<reference evidence="2 3" key="1">
    <citation type="submission" date="2019-09" db="EMBL/GenBank/DDBJ databases">
        <title>Gimesia benthica sp. nov., a novel bacterium isolated from deep-sea water of the Northwest Indian Ocean.</title>
        <authorList>
            <person name="Dai X."/>
        </authorList>
    </citation>
    <scope>NUCLEOTIDE SEQUENCE [LARGE SCALE GENOMIC DNA]</scope>
    <source>
        <strain evidence="2 3">E7</strain>
    </source>
</reference>
<sequence>MKKNIQRRLDARKRSTKKRTDKANWNGQSPMLTCPNVKYELAEKTQVIACGGIGVAQRLVRQLGIMESINRCCPIFMFHMPYSEADHVLNIAFNLFTGGTCLEHLELRRCEAPDLSLHLRVET</sequence>